<evidence type="ECO:0000313" key="2">
    <source>
        <dbReference type="EMBL" id="VEI00727.1"/>
    </source>
</evidence>
<sequence>MICINAQQTIDFEYAPPQNSHFIINNKTETVGTVKISGDKAEMEALKKIGYNQDRKMSYEFDIDVNMKTFEKTEESFPFEFNYEKIKIDVDSDGKKNNQLLSFSDITISGDLRKDKEVITHISQSGEDAKDNFIKSMPREFLRQIISKKSMKVGDQFIFEKAMQSATAQFKINGTFSYTLKKIDPEVAYFEIIINLKNDQDSSMVLSGNGTGEMVYNHINHYVLSENTTSNIEASKIERPSRLRFKL</sequence>
<dbReference type="Proteomes" id="UP000028349">
    <property type="component" value="Unassembled WGS sequence"/>
</dbReference>
<dbReference type="AlphaFoldDB" id="A0A448NTD7"/>
<evidence type="ECO:0000313" key="3">
    <source>
        <dbReference type="Proteomes" id="UP000028349"/>
    </source>
</evidence>
<evidence type="ECO:0000313" key="4">
    <source>
        <dbReference type="Proteomes" id="UP000270036"/>
    </source>
</evidence>
<reference evidence="1 3" key="1">
    <citation type="submission" date="2014-07" db="EMBL/GenBank/DDBJ databases">
        <authorList>
            <person name="Pisani N.G."/>
            <person name="Newman J.D."/>
        </authorList>
    </citation>
    <scope>NUCLEOTIDE SEQUENCE [LARGE SCALE GENOMIC DNA]</scope>
    <source>
        <strain evidence="1 3">LMG 24720</strain>
    </source>
</reference>
<keyword evidence="3" id="KW-1185">Reference proteome</keyword>
<accession>A0A448NTD7</accession>
<dbReference type="EMBL" id="JPEP01000002">
    <property type="protein sequence ID" value="KEY18135.1"/>
    <property type="molecule type" value="Genomic_DNA"/>
</dbReference>
<dbReference type="EMBL" id="LR134441">
    <property type="protein sequence ID" value="VEI00727.1"/>
    <property type="molecule type" value="Genomic_DNA"/>
</dbReference>
<protein>
    <submittedName>
        <fullName evidence="2">Uncharacterized protein</fullName>
    </submittedName>
</protein>
<gene>
    <name evidence="1" type="ORF">HY04_06335</name>
    <name evidence="2" type="ORF">NCTC13489_02279</name>
</gene>
<proteinExistence type="predicted"/>
<organism evidence="2 4">
    <name type="scientific">Kaistella antarctica</name>
    <dbReference type="NCBI Taxonomy" id="266748"/>
    <lineage>
        <taxon>Bacteria</taxon>
        <taxon>Pseudomonadati</taxon>
        <taxon>Bacteroidota</taxon>
        <taxon>Flavobacteriia</taxon>
        <taxon>Flavobacteriales</taxon>
        <taxon>Weeksellaceae</taxon>
        <taxon>Chryseobacterium group</taxon>
        <taxon>Kaistella</taxon>
    </lineage>
</organism>
<dbReference type="RefSeq" id="WP_034718242.1">
    <property type="nucleotide sequence ID" value="NZ_FOIX01000001.1"/>
</dbReference>
<reference evidence="2 4" key="2">
    <citation type="submission" date="2018-12" db="EMBL/GenBank/DDBJ databases">
        <authorList>
            <consortium name="Pathogen Informatics"/>
        </authorList>
    </citation>
    <scope>NUCLEOTIDE SEQUENCE [LARGE SCALE GENOMIC DNA]</scope>
    <source>
        <strain evidence="2 4">NCTC13489</strain>
    </source>
</reference>
<dbReference type="OrthoDB" id="1256061at2"/>
<dbReference type="KEGG" id="cant:NCTC13489_02279"/>
<evidence type="ECO:0000313" key="1">
    <source>
        <dbReference type="EMBL" id="KEY18135.1"/>
    </source>
</evidence>
<name>A0A448NTD7_9FLAO</name>
<dbReference type="Proteomes" id="UP000270036">
    <property type="component" value="Chromosome"/>
</dbReference>